<feature type="region of interest" description="Disordered" evidence="1">
    <location>
        <begin position="516"/>
        <end position="552"/>
    </location>
</feature>
<proteinExistence type="predicted"/>
<sequence length="552" mass="58484">MTGPEARHDGAPTTLSWLCHPTTLLALVLLVVNDHVLKPAFPGLLTGKLSDVAGLVLAPPLVAVLLTLLVPRLPARTAAVVGLVAVGAGFAVVKSSGYAAQLASSAWTVLAGPSLVRADWTDLLTVPALGLAWWSWTRARVRPVRRRAARVARMLVVLPPAVLAVAATSAVWYPYALGTAVLDGKPAISVGSGYSTQNWPTSPSDGAWAVSDSGAATWRAATEDEKEQLNSQDSPRRQACAPDDARRCYRVVTGHLRVEQSDDAGVTWRVAWEVPDRQREALARQSPNPGDIGRHFASRELTVYPRVGGGHEVLVANGRDGFLRSLPNGEWQRDGFLSADGRSAIHGAETLPTLDGSGPRTRSFDLLLAVVLAVSLGALVTLVASSLAVRRAGGGSWWGFVGALPMLLVGLALTAFWYRGDDILGVSFMMAATLAVGVAPAVVVSVRAWYEGATTRWVGWMLVGLVCTVFLAGAPLIGWVNGNPPDTRTAVSLALLAAVPGLVLAVLTSGLVDPTLTRGRRNRPPHLPNPPYPPYVPYPPYPPQPHQRVPPS</sequence>
<evidence type="ECO:0000313" key="3">
    <source>
        <dbReference type="EMBL" id="SCE70580.1"/>
    </source>
</evidence>
<feature type="transmembrane region" description="Helical" evidence="2">
    <location>
        <begin position="396"/>
        <end position="418"/>
    </location>
</feature>
<keyword evidence="4" id="KW-1185">Reference proteome</keyword>
<dbReference type="EMBL" id="LT607409">
    <property type="protein sequence ID" value="SCE70580.1"/>
    <property type="molecule type" value="Genomic_DNA"/>
</dbReference>
<feature type="region of interest" description="Disordered" evidence="1">
    <location>
        <begin position="213"/>
        <end position="242"/>
    </location>
</feature>
<name>A0A1C4UFX4_9ACTN</name>
<accession>A0A1C4UFX4</accession>
<evidence type="ECO:0000256" key="1">
    <source>
        <dbReference type="SAM" id="MobiDB-lite"/>
    </source>
</evidence>
<dbReference type="AlphaFoldDB" id="A0A1C4UFX4"/>
<feature type="transmembrane region" description="Helical" evidence="2">
    <location>
        <begin position="151"/>
        <end position="175"/>
    </location>
</feature>
<organism evidence="3 4">
    <name type="scientific">Micromonospora chokoriensis</name>
    <dbReference type="NCBI Taxonomy" id="356851"/>
    <lineage>
        <taxon>Bacteria</taxon>
        <taxon>Bacillati</taxon>
        <taxon>Actinomycetota</taxon>
        <taxon>Actinomycetes</taxon>
        <taxon>Micromonosporales</taxon>
        <taxon>Micromonosporaceae</taxon>
        <taxon>Micromonospora</taxon>
    </lineage>
</organism>
<keyword evidence="2" id="KW-0812">Transmembrane</keyword>
<feature type="transmembrane region" description="Helical" evidence="2">
    <location>
        <begin position="52"/>
        <end position="70"/>
    </location>
</feature>
<feature type="transmembrane region" description="Helical" evidence="2">
    <location>
        <begin position="366"/>
        <end position="389"/>
    </location>
</feature>
<feature type="transmembrane region" description="Helical" evidence="2">
    <location>
        <begin position="457"/>
        <end position="478"/>
    </location>
</feature>
<feature type="transmembrane region" description="Helical" evidence="2">
    <location>
        <begin position="12"/>
        <end position="32"/>
    </location>
</feature>
<reference evidence="4" key="1">
    <citation type="submission" date="2016-06" db="EMBL/GenBank/DDBJ databases">
        <authorList>
            <person name="Varghese N."/>
            <person name="Submissions Spin"/>
        </authorList>
    </citation>
    <scope>NUCLEOTIDE SEQUENCE [LARGE SCALE GENOMIC DNA]</scope>
    <source>
        <strain evidence="4">DSM 45160</strain>
    </source>
</reference>
<dbReference type="Proteomes" id="UP000198224">
    <property type="component" value="Chromosome I"/>
</dbReference>
<gene>
    <name evidence="3" type="ORF">GA0070612_0380</name>
</gene>
<feature type="transmembrane region" description="Helical" evidence="2">
    <location>
        <begin position="424"/>
        <end position="450"/>
    </location>
</feature>
<keyword evidence="2" id="KW-0472">Membrane</keyword>
<evidence type="ECO:0000313" key="4">
    <source>
        <dbReference type="Proteomes" id="UP000198224"/>
    </source>
</evidence>
<keyword evidence="2" id="KW-1133">Transmembrane helix</keyword>
<dbReference type="RefSeq" id="WP_088986335.1">
    <property type="nucleotide sequence ID" value="NZ_LT607409.1"/>
</dbReference>
<feature type="transmembrane region" description="Helical" evidence="2">
    <location>
        <begin position="490"/>
        <end position="512"/>
    </location>
</feature>
<feature type="transmembrane region" description="Helical" evidence="2">
    <location>
        <begin position="120"/>
        <end position="139"/>
    </location>
</feature>
<protein>
    <submittedName>
        <fullName evidence="3">Uncharacterized protein</fullName>
    </submittedName>
</protein>
<evidence type="ECO:0000256" key="2">
    <source>
        <dbReference type="SAM" id="Phobius"/>
    </source>
</evidence>
<feature type="transmembrane region" description="Helical" evidence="2">
    <location>
        <begin position="77"/>
        <end position="100"/>
    </location>
</feature>
<feature type="compositionally biased region" description="Pro residues" evidence="1">
    <location>
        <begin position="525"/>
        <end position="552"/>
    </location>
</feature>